<feature type="binding site" evidence="10 13">
    <location>
        <position position="65"/>
    </location>
    <ligand>
        <name>a divalent metal cation</name>
        <dbReference type="ChEBI" id="CHEBI:60240"/>
    </ligand>
</feature>
<dbReference type="PIRSF" id="PIRSF001461">
    <property type="entry name" value="RPE"/>
    <property type="match status" value="1"/>
</dbReference>
<evidence type="ECO:0000256" key="12">
    <source>
        <dbReference type="PIRSR" id="PIRSR001461-1"/>
    </source>
</evidence>
<dbReference type="STRING" id="426756.SAMN04488126_10791"/>
<dbReference type="SUPFAM" id="SSF51366">
    <property type="entry name" value="Ribulose-phoshate binding barrel"/>
    <property type="match status" value="1"/>
</dbReference>
<keyword evidence="13" id="KW-0170">Cobalt</keyword>
<dbReference type="PROSITE" id="PS01086">
    <property type="entry name" value="RIBUL_P_3_EPIMER_2"/>
    <property type="match status" value="1"/>
</dbReference>
<dbReference type="GO" id="GO:0019323">
    <property type="term" value="P:pentose catabolic process"/>
    <property type="evidence" value="ECO:0007669"/>
    <property type="project" value="UniProtKB-UniRule"/>
</dbReference>
<evidence type="ECO:0000256" key="6">
    <source>
        <dbReference type="ARBA" id="ARBA00009541"/>
    </source>
</evidence>
<comment type="similarity">
    <text evidence="6 10 11">Belongs to the ribulose-phosphate 3-epimerase family.</text>
</comment>
<dbReference type="GO" id="GO:0046872">
    <property type="term" value="F:metal ion binding"/>
    <property type="evidence" value="ECO:0007669"/>
    <property type="project" value="UniProtKB-UniRule"/>
</dbReference>
<protein>
    <recommendedName>
        <fullName evidence="7 10">Ribulose-phosphate 3-epimerase</fullName>
        <ecNumber evidence="7 10">5.1.3.1</ecNumber>
    </recommendedName>
</protein>
<feature type="binding site" evidence="14">
    <location>
        <position position="176"/>
    </location>
    <ligand>
        <name>substrate</name>
    </ligand>
</feature>
<dbReference type="GO" id="GO:0006098">
    <property type="term" value="P:pentose-phosphate shunt"/>
    <property type="evidence" value="ECO:0007669"/>
    <property type="project" value="UniProtKB-UniRule"/>
</dbReference>
<dbReference type="GO" id="GO:0005737">
    <property type="term" value="C:cytoplasm"/>
    <property type="evidence" value="ECO:0007669"/>
    <property type="project" value="UniProtKB-ARBA"/>
</dbReference>
<keyword evidence="13" id="KW-0464">Manganese</keyword>
<accession>A0A1G7C9G3</accession>
<dbReference type="EMBL" id="FNAR01000007">
    <property type="protein sequence ID" value="SDE35843.1"/>
    <property type="molecule type" value="Genomic_DNA"/>
</dbReference>
<proteinExistence type="inferred from homology"/>
<reference evidence="15 16" key="1">
    <citation type="submission" date="2016-10" db="EMBL/GenBank/DDBJ databases">
        <authorList>
            <person name="de Groot N.N."/>
        </authorList>
    </citation>
    <scope>NUCLEOTIDE SEQUENCE [LARGE SCALE GENOMIC DNA]</scope>
    <source>
        <strain evidence="15 16">CGMCC 1.6762</strain>
    </source>
</reference>
<feature type="active site" description="Proton acceptor" evidence="10 12">
    <location>
        <position position="34"/>
    </location>
</feature>
<dbReference type="Pfam" id="PF00834">
    <property type="entry name" value="Ribul_P_3_epim"/>
    <property type="match status" value="1"/>
</dbReference>
<feature type="binding site" evidence="10 14">
    <location>
        <position position="7"/>
    </location>
    <ligand>
        <name>substrate</name>
    </ligand>
</feature>
<comment type="catalytic activity">
    <reaction evidence="1 10 11">
        <text>D-ribulose 5-phosphate = D-xylulose 5-phosphate</text>
        <dbReference type="Rhea" id="RHEA:13677"/>
        <dbReference type="ChEBI" id="CHEBI:57737"/>
        <dbReference type="ChEBI" id="CHEBI:58121"/>
        <dbReference type="EC" id="5.1.3.1"/>
    </reaction>
</comment>
<evidence type="ECO:0000256" key="13">
    <source>
        <dbReference type="PIRSR" id="PIRSR001461-2"/>
    </source>
</evidence>
<keyword evidence="10 11" id="KW-0119">Carbohydrate metabolism</keyword>
<evidence type="ECO:0000256" key="10">
    <source>
        <dbReference type="HAMAP-Rule" id="MF_02227"/>
    </source>
</evidence>
<evidence type="ECO:0000256" key="3">
    <source>
        <dbReference type="ARBA" id="ARBA00001941"/>
    </source>
</evidence>
<dbReference type="OrthoDB" id="1645589at2"/>
<comment type="cofactor">
    <cofactor evidence="2">
        <name>Mn(2+)</name>
        <dbReference type="ChEBI" id="CHEBI:29035"/>
    </cofactor>
</comment>
<dbReference type="GO" id="GO:0004750">
    <property type="term" value="F:D-ribulose-phosphate 3-epimerase activity"/>
    <property type="evidence" value="ECO:0007669"/>
    <property type="project" value="UniProtKB-UniRule"/>
</dbReference>
<evidence type="ECO:0000256" key="7">
    <source>
        <dbReference type="ARBA" id="ARBA00013188"/>
    </source>
</evidence>
<dbReference type="EC" id="5.1.3.1" evidence="7 10"/>
<evidence type="ECO:0000256" key="4">
    <source>
        <dbReference type="ARBA" id="ARBA00001947"/>
    </source>
</evidence>
<comment type="cofactor">
    <cofactor evidence="3">
        <name>Co(2+)</name>
        <dbReference type="ChEBI" id="CHEBI:48828"/>
    </cofactor>
</comment>
<evidence type="ECO:0000256" key="8">
    <source>
        <dbReference type="ARBA" id="ARBA00022723"/>
    </source>
</evidence>
<dbReference type="FunFam" id="3.20.20.70:FF:000004">
    <property type="entry name" value="Ribulose-phosphate 3-epimerase"/>
    <property type="match status" value="1"/>
</dbReference>
<dbReference type="PROSITE" id="PS01085">
    <property type="entry name" value="RIBUL_P_3_EPIMER_1"/>
    <property type="match status" value="1"/>
</dbReference>
<sequence>MIKIAPSILSADFAKLGEEVREVEQAGADYIHIDVMDGHFVPNITLGPNIVKALRPVTDLPLDVHLMISDPDRYIADFAEAGADIITVHAEACTHLHSTVQLIRSHGVKAGVVLNPHTPHEVLEYVIDDLDMVLLMTVNPGFGGQSFISEVVPKISKVCAMIRERGLSTEIEVDGGITADTIAECAKAGADVFVAGSAIYNREDRAAAIAAIREAGVSALQ</sequence>
<evidence type="ECO:0000256" key="14">
    <source>
        <dbReference type="PIRSR" id="PIRSR001461-3"/>
    </source>
</evidence>
<evidence type="ECO:0000313" key="15">
    <source>
        <dbReference type="EMBL" id="SDE35843.1"/>
    </source>
</evidence>
<gene>
    <name evidence="10" type="primary">rpe</name>
    <name evidence="15" type="ORF">SAMN04488126_10791</name>
</gene>
<dbReference type="CDD" id="cd00429">
    <property type="entry name" value="RPE"/>
    <property type="match status" value="1"/>
</dbReference>
<evidence type="ECO:0000256" key="5">
    <source>
        <dbReference type="ARBA" id="ARBA00001954"/>
    </source>
</evidence>
<dbReference type="InterPro" id="IPR026019">
    <property type="entry name" value="Ribul_P_3_epim"/>
</dbReference>
<organism evidence="15 16">
    <name type="scientific">Bhargavaea beijingensis</name>
    <dbReference type="NCBI Taxonomy" id="426756"/>
    <lineage>
        <taxon>Bacteria</taxon>
        <taxon>Bacillati</taxon>
        <taxon>Bacillota</taxon>
        <taxon>Bacilli</taxon>
        <taxon>Bacillales</taxon>
        <taxon>Caryophanaceae</taxon>
        <taxon>Bhargavaea</taxon>
    </lineage>
</organism>
<feature type="binding site" evidence="10 13">
    <location>
        <position position="32"/>
    </location>
    <ligand>
        <name>a divalent metal cation</name>
        <dbReference type="ChEBI" id="CHEBI:60240"/>
    </ligand>
</feature>
<name>A0A1G7C9G3_9BACL</name>
<feature type="active site" description="Proton donor" evidence="10 12">
    <location>
        <position position="174"/>
    </location>
</feature>
<dbReference type="InterPro" id="IPR000056">
    <property type="entry name" value="Ribul_P_3_epim-like"/>
</dbReference>
<feature type="binding site" evidence="10 13">
    <location>
        <position position="174"/>
    </location>
    <ligand>
        <name>a divalent metal cation</name>
        <dbReference type="ChEBI" id="CHEBI:60240"/>
    </ligand>
</feature>
<keyword evidence="8 10" id="KW-0479">Metal-binding</keyword>
<comment type="pathway">
    <text evidence="10">Carbohydrate degradation.</text>
</comment>
<feature type="binding site" evidence="10 14">
    <location>
        <position position="65"/>
    </location>
    <ligand>
        <name>substrate</name>
    </ligand>
</feature>
<comment type="function">
    <text evidence="10">Catalyzes the reversible epimerization of D-ribulose 5-phosphate to D-xylulose 5-phosphate.</text>
</comment>
<feature type="binding site" evidence="10 14">
    <location>
        <begin position="141"/>
        <end position="144"/>
    </location>
    <ligand>
        <name>substrate</name>
    </ligand>
</feature>
<dbReference type="Proteomes" id="UP000198823">
    <property type="component" value="Unassembled WGS sequence"/>
</dbReference>
<feature type="binding site" evidence="10 13">
    <location>
        <position position="34"/>
    </location>
    <ligand>
        <name>a divalent metal cation</name>
        <dbReference type="ChEBI" id="CHEBI:60240"/>
    </ligand>
</feature>
<dbReference type="InterPro" id="IPR011060">
    <property type="entry name" value="RibuloseP-bd_barrel"/>
</dbReference>
<evidence type="ECO:0000256" key="9">
    <source>
        <dbReference type="ARBA" id="ARBA00023235"/>
    </source>
</evidence>
<dbReference type="Gene3D" id="3.20.20.70">
    <property type="entry name" value="Aldolase class I"/>
    <property type="match status" value="1"/>
</dbReference>
<comment type="cofactor">
    <cofactor evidence="4">
        <name>Zn(2+)</name>
        <dbReference type="ChEBI" id="CHEBI:29105"/>
    </cofactor>
</comment>
<evidence type="ECO:0000256" key="2">
    <source>
        <dbReference type="ARBA" id="ARBA00001936"/>
    </source>
</evidence>
<evidence type="ECO:0000313" key="16">
    <source>
        <dbReference type="Proteomes" id="UP000198823"/>
    </source>
</evidence>
<feature type="binding site" evidence="10">
    <location>
        <begin position="174"/>
        <end position="176"/>
    </location>
    <ligand>
        <name>substrate</name>
    </ligand>
</feature>
<dbReference type="PANTHER" id="PTHR11749">
    <property type="entry name" value="RIBULOSE-5-PHOSPHATE-3-EPIMERASE"/>
    <property type="match status" value="1"/>
</dbReference>
<dbReference type="AlphaFoldDB" id="A0A1G7C9G3"/>
<keyword evidence="13" id="KW-0862">Zinc</keyword>
<dbReference type="InterPro" id="IPR013785">
    <property type="entry name" value="Aldolase_TIM"/>
</dbReference>
<dbReference type="HAMAP" id="MF_02227">
    <property type="entry name" value="RPE"/>
    <property type="match status" value="1"/>
</dbReference>
<dbReference type="NCBIfam" id="NF004076">
    <property type="entry name" value="PRK05581.1-4"/>
    <property type="match status" value="1"/>
</dbReference>
<dbReference type="NCBIfam" id="TIGR01163">
    <property type="entry name" value="rpe"/>
    <property type="match status" value="1"/>
</dbReference>
<feature type="binding site" evidence="10 14">
    <location>
        <begin position="196"/>
        <end position="197"/>
    </location>
    <ligand>
        <name>substrate</name>
    </ligand>
</feature>
<comment type="cofactor">
    <cofactor evidence="5">
        <name>Fe(2+)</name>
        <dbReference type="ChEBI" id="CHEBI:29033"/>
    </cofactor>
</comment>
<evidence type="ECO:0000256" key="11">
    <source>
        <dbReference type="PIRNR" id="PIRNR001461"/>
    </source>
</evidence>
<comment type="cofactor">
    <cofactor evidence="10 13">
        <name>a divalent metal cation</name>
        <dbReference type="ChEBI" id="CHEBI:60240"/>
    </cofactor>
    <text evidence="10 13">Binds 1 divalent metal cation per subunit.</text>
</comment>
<keyword evidence="9 10" id="KW-0413">Isomerase</keyword>
<evidence type="ECO:0000256" key="1">
    <source>
        <dbReference type="ARBA" id="ARBA00001782"/>
    </source>
</evidence>
<dbReference type="RefSeq" id="WP_092096423.1">
    <property type="nucleotide sequence ID" value="NZ_FNAR01000007.1"/>
</dbReference>